<accession>A0A645C7A8</accession>
<name>A0A645C7A8_9ZZZZ</name>
<sequence>MNREIDKFIYITDLNYIWLYDVSKSKISRNEINCMKYLEIREQVVQETLNSME</sequence>
<proteinExistence type="predicted"/>
<protein>
    <submittedName>
        <fullName evidence="1">Uncharacterized protein</fullName>
    </submittedName>
</protein>
<organism evidence="1">
    <name type="scientific">bioreactor metagenome</name>
    <dbReference type="NCBI Taxonomy" id="1076179"/>
    <lineage>
        <taxon>unclassified sequences</taxon>
        <taxon>metagenomes</taxon>
        <taxon>ecological metagenomes</taxon>
    </lineage>
</organism>
<dbReference type="AlphaFoldDB" id="A0A645C7A8"/>
<comment type="caution">
    <text evidence="1">The sequence shown here is derived from an EMBL/GenBank/DDBJ whole genome shotgun (WGS) entry which is preliminary data.</text>
</comment>
<dbReference type="EMBL" id="VSSQ01025419">
    <property type="protein sequence ID" value="MPM73529.1"/>
    <property type="molecule type" value="Genomic_DNA"/>
</dbReference>
<reference evidence="1" key="1">
    <citation type="submission" date="2019-08" db="EMBL/GenBank/DDBJ databases">
        <authorList>
            <person name="Kucharzyk K."/>
            <person name="Murdoch R.W."/>
            <person name="Higgins S."/>
            <person name="Loffler F."/>
        </authorList>
    </citation>
    <scope>NUCLEOTIDE SEQUENCE</scope>
</reference>
<gene>
    <name evidence="1" type="ORF">SDC9_120511</name>
</gene>
<evidence type="ECO:0000313" key="1">
    <source>
        <dbReference type="EMBL" id="MPM73529.1"/>
    </source>
</evidence>